<sequence length="119" mass="11791">MDQRDTLIRDLDFKLDEFGGWWWFTAAAEPWRVVRRGDRDGGVSDVGYGVDGVGGEGGVVEVVGDVAEKVASVAGRGGDGSEGGGEMVVCGCGVAAAGNGCGGGGDEGGYGGCCGIAAV</sequence>
<proteinExistence type="predicted"/>
<evidence type="ECO:0000313" key="2">
    <source>
        <dbReference type="Proteomes" id="UP001151760"/>
    </source>
</evidence>
<organism evidence="1 2">
    <name type="scientific">Tanacetum coccineum</name>
    <dbReference type="NCBI Taxonomy" id="301880"/>
    <lineage>
        <taxon>Eukaryota</taxon>
        <taxon>Viridiplantae</taxon>
        <taxon>Streptophyta</taxon>
        <taxon>Embryophyta</taxon>
        <taxon>Tracheophyta</taxon>
        <taxon>Spermatophyta</taxon>
        <taxon>Magnoliopsida</taxon>
        <taxon>eudicotyledons</taxon>
        <taxon>Gunneridae</taxon>
        <taxon>Pentapetalae</taxon>
        <taxon>asterids</taxon>
        <taxon>campanulids</taxon>
        <taxon>Asterales</taxon>
        <taxon>Asteraceae</taxon>
        <taxon>Asteroideae</taxon>
        <taxon>Anthemideae</taxon>
        <taxon>Anthemidinae</taxon>
        <taxon>Tanacetum</taxon>
    </lineage>
</organism>
<reference evidence="1" key="2">
    <citation type="submission" date="2022-01" db="EMBL/GenBank/DDBJ databases">
        <authorList>
            <person name="Yamashiro T."/>
            <person name="Shiraishi A."/>
            <person name="Satake H."/>
            <person name="Nakayama K."/>
        </authorList>
    </citation>
    <scope>NUCLEOTIDE SEQUENCE</scope>
</reference>
<dbReference type="Proteomes" id="UP001151760">
    <property type="component" value="Unassembled WGS sequence"/>
</dbReference>
<keyword evidence="2" id="KW-1185">Reference proteome</keyword>
<accession>A0ABQ5IQI3</accession>
<protein>
    <submittedName>
        <fullName evidence="1">Uncharacterized protein</fullName>
    </submittedName>
</protein>
<reference evidence="1" key="1">
    <citation type="journal article" date="2022" name="Int. J. Mol. Sci.">
        <title>Draft Genome of Tanacetum Coccineum: Genomic Comparison of Closely Related Tanacetum-Family Plants.</title>
        <authorList>
            <person name="Yamashiro T."/>
            <person name="Shiraishi A."/>
            <person name="Nakayama K."/>
            <person name="Satake H."/>
        </authorList>
    </citation>
    <scope>NUCLEOTIDE SEQUENCE</scope>
</reference>
<name>A0ABQ5IQI3_9ASTR</name>
<evidence type="ECO:0000313" key="1">
    <source>
        <dbReference type="EMBL" id="GJU01473.1"/>
    </source>
</evidence>
<comment type="caution">
    <text evidence="1">The sequence shown here is derived from an EMBL/GenBank/DDBJ whole genome shotgun (WGS) entry which is preliminary data.</text>
</comment>
<dbReference type="EMBL" id="BQNB010020967">
    <property type="protein sequence ID" value="GJU01473.1"/>
    <property type="molecule type" value="Genomic_DNA"/>
</dbReference>
<gene>
    <name evidence="1" type="ORF">Tco_1111811</name>
</gene>